<evidence type="ECO:0000313" key="2">
    <source>
        <dbReference type="EMBL" id="KAK5113122.1"/>
    </source>
</evidence>
<reference evidence="2" key="1">
    <citation type="submission" date="2023-08" db="EMBL/GenBank/DDBJ databases">
        <title>Black Yeasts Isolated from many extreme environments.</title>
        <authorList>
            <person name="Coleine C."/>
            <person name="Stajich J.E."/>
            <person name="Selbmann L."/>
        </authorList>
    </citation>
    <scope>NUCLEOTIDE SEQUENCE</scope>
    <source>
        <strain evidence="2">CCFEE 5401</strain>
    </source>
</reference>
<evidence type="ECO:0000313" key="3">
    <source>
        <dbReference type="Proteomes" id="UP001310890"/>
    </source>
</evidence>
<proteinExistence type="predicted"/>
<feature type="chain" id="PRO_5042901707" description="Cell wall protein" evidence="1">
    <location>
        <begin position="20"/>
        <end position="245"/>
    </location>
</feature>
<feature type="signal peptide" evidence="1">
    <location>
        <begin position="1"/>
        <end position="19"/>
    </location>
</feature>
<dbReference type="EMBL" id="JAVRRL010000026">
    <property type="protein sequence ID" value="KAK5113122.1"/>
    <property type="molecule type" value="Genomic_DNA"/>
</dbReference>
<name>A0AAN7TIY3_9PEZI</name>
<sequence>MSILSLLLLPASLATLALARTDLSGCTSTDVSSPAGASLAWYVPGTGELCNFLDCGGGTAPPKTDVPGCPLYSGTASYSPSFMPGWGSGAAATTTMAAASSSATSWSESTAVPTSTSASWSALETDSSSSVWDLYTTAPSSSWTTSMASVSVPTTTTWSTSNSSAFVSTTTAVVATPVVVASNGTMATGTGSSGVSNGNGTSGVTTAKPNATQSGVPVTGGAAESAQAWVGATLLGVFGVVVLAL</sequence>
<dbReference type="AlphaFoldDB" id="A0AAN7TIY3"/>
<evidence type="ECO:0008006" key="4">
    <source>
        <dbReference type="Google" id="ProtNLM"/>
    </source>
</evidence>
<organism evidence="2 3">
    <name type="scientific">Meristemomyces frigidus</name>
    <dbReference type="NCBI Taxonomy" id="1508187"/>
    <lineage>
        <taxon>Eukaryota</taxon>
        <taxon>Fungi</taxon>
        <taxon>Dikarya</taxon>
        <taxon>Ascomycota</taxon>
        <taxon>Pezizomycotina</taxon>
        <taxon>Dothideomycetes</taxon>
        <taxon>Dothideomycetidae</taxon>
        <taxon>Mycosphaerellales</taxon>
        <taxon>Teratosphaeriaceae</taxon>
        <taxon>Meristemomyces</taxon>
    </lineage>
</organism>
<keyword evidence="1" id="KW-0732">Signal</keyword>
<gene>
    <name evidence="2" type="ORF">LTR62_003701</name>
</gene>
<protein>
    <recommendedName>
        <fullName evidence="4">Cell wall protein</fullName>
    </recommendedName>
</protein>
<dbReference type="Proteomes" id="UP001310890">
    <property type="component" value="Unassembled WGS sequence"/>
</dbReference>
<evidence type="ECO:0000256" key="1">
    <source>
        <dbReference type="SAM" id="SignalP"/>
    </source>
</evidence>
<comment type="caution">
    <text evidence="2">The sequence shown here is derived from an EMBL/GenBank/DDBJ whole genome shotgun (WGS) entry which is preliminary data.</text>
</comment>
<accession>A0AAN7TIY3</accession>